<feature type="domain" description="Phage tail collar" evidence="1">
    <location>
        <begin position="242"/>
        <end position="286"/>
    </location>
</feature>
<evidence type="ECO:0000313" key="5">
    <source>
        <dbReference type="Proteomes" id="UP000045840"/>
    </source>
</evidence>
<dbReference type="EMBL" id="CQAZ01000015">
    <property type="protein sequence ID" value="CNH73048.1"/>
    <property type="molecule type" value="Genomic_DNA"/>
</dbReference>
<gene>
    <name evidence="2" type="ORF">ERS008529_01977</name>
    <name evidence="3" type="ORF">ERS137968_03153</name>
</gene>
<evidence type="ECO:0000259" key="1">
    <source>
        <dbReference type="Pfam" id="PF07484"/>
    </source>
</evidence>
<reference evidence="2" key="2">
    <citation type="submission" date="2015-03" db="EMBL/GenBank/DDBJ databases">
        <authorList>
            <person name="Murphy D."/>
        </authorList>
    </citation>
    <scope>NUCLEOTIDE SEQUENCE [LARGE SCALE GENOMIC DNA]</scope>
    <source>
        <strain evidence="2">A125KOH2</strain>
    </source>
</reference>
<dbReference type="AlphaFoldDB" id="A0A0T9PN75"/>
<dbReference type="Proteomes" id="UP000044625">
    <property type="component" value="Unassembled WGS sequence"/>
</dbReference>
<proteinExistence type="predicted"/>
<protein>
    <submittedName>
        <fullName evidence="2">Phage Tail Collar Domain</fullName>
    </submittedName>
</protein>
<dbReference type="InterPro" id="IPR011083">
    <property type="entry name" value="Phage_tail_collar_dom"/>
</dbReference>
<dbReference type="Pfam" id="PF07484">
    <property type="entry name" value="Collar"/>
    <property type="match status" value="1"/>
</dbReference>
<name>A0A0T9PN75_9GAMM</name>
<evidence type="ECO:0000313" key="4">
    <source>
        <dbReference type="Proteomes" id="UP000044625"/>
    </source>
</evidence>
<sequence length="406" mass="41424">MNDTYSLITDQENPISNSRAAVGTDTNNLKERFKEGSIPLQTDFNQLIDIADVGRKAMGQSTGQSGAPGAGLQLDIAGLLSVKLKTSSGLTVGNDGLSVTPKPSFGLATDASGLYIALNSVGGLNVSSTGVAIKPKPSGGLAVSADGASVTLRPSAGLAVDNNGISVSLNSAGGLNVAAAGVGIKAKPIGGLMSDTTGASVMLKPNGGVIVDSSGISVKPGRGMEVTADGVSIKDEFAFQKGMILMFSGSVAPTGWALCDGQNNTPNLIDRFIMGGTFGDQNGKSSTAFSGGKNAKLTSITTKKSTVAVNGSTDGTAITLTQMPTHNHIGGLIGNSDRFGKYGSEYISFDKGIGYPEHSTGSYGQRTSSSGNGEAHKHNINFTTVEHGHDISLTVPYYILAFIIKL</sequence>
<dbReference type="CDD" id="cd22641">
    <property type="entry name" value="C24-like"/>
    <property type="match status" value="1"/>
</dbReference>
<dbReference type="RefSeq" id="WP_049612735.1">
    <property type="nucleotide sequence ID" value="NZ_CAWMMU010000017.1"/>
</dbReference>
<dbReference type="SUPFAM" id="SSF88874">
    <property type="entry name" value="Receptor-binding domain of short tail fibre protein gp12"/>
    <property type="match status" value="1"/>
</dbReference>
<dbReference type="STRING" id="1288385.ERS137968_03153"/>
<dbReference type="Proteomes" id="UP000045840">
    <property type="component" value="Unassembled WGS sequence"/>
</dbReference>
<keyword evidence="4" id="KW-1185">Reference proteome</keyword>
<evidence type="ECO:0000313" key="3">
    <source>
        <dbReference type="EMBL" id="CRY68055.1"/>
    </source>
</evidence>
<evidence type="ECO:0000313" key="2">
    <source>
        <dbReference type="EMBL" id="CNH73048.1"/>
    </source>
</evidence>
<accession>A0A0T9PN75</accession>
<organism evidence="2 5">
    <name type="scientific">Yersinia pekkanenii</name>
    <dbReference type="NCBI Taxonomy" id="1288385"/>
    <lineage>
        <taxon>Bacteria</taxon>
        <taxon>Pseudomonadati</taxon>
        <taxon>Pseudomonadota</taxon>
        <taxon>Gammaproteobacteria</taxon>
        <taxon>Enterobacterales</taxon>
        <taxon>Yersiniaceae</taxon>
        <taxon>Yersinia</taxon>
    </lineage>
</organism>
<dbReference type="EMBL" id="CWJL01000017">
    <property type="protein sequence ID" value="CRY68055.1"/>
    <property type="molecule type" value="Genomic_DNA"/>
</dbReference>
<reference evidence="5" key="1">
    <citation type="submission" date="2015-03" db="EMBL/GenBank/DDBJ databases">
        <authorList>
            <consortium name="Pathogen Informatics"/>
        </authorList>
    </citation>
    <scope>NUCLEOTIDE SEQUENCE [LARGE SCALE GENOMIC DNA]</scope>
    <source>
        <strain evidence="5">A125KOH2</strain>
    </source>
</reference>
<reference evidence="3 4" key="3">
    <citation type="submission" date="2015-03" db="EMBL/GenBank/DDBJ databases">
        <authorList>
            <consortium name="Pathogen Informatics"/>
            <person name="Murphy D."/>
        </authorList>
    </citation>
    <scope>NUCLEOTIDE SEQUENCE [LARGE SCALE GENOMIC DNA]</scope>
    <source>
        <strain evidence="4">type strain: CIP110230</strain>
        <strain evidence="3">Type strain: CIP110230</strain>
    </source>
</reference>